<organism evidence="1 2">
    <name type="scientific">Chryseobacterium kwangjuense</name>
    <dbReference type="NCBI Taxonomy" id="267125"/>
    <lineage>
        <taxon>Bacteria</taxon>
        <taxon>Pseudomonadati</taxon>
        <taxon>Bacteroidota</taxon>
        <taxon>Flavobacteriia</taxon>
        <taxon>Flavobacteriales</taxon>
        <taxon>Weeksellaceae</taxon>
        <taxon>Chryseobacterium group</taxon>
        <taxon>Chryseobacterium</taxon>
    </lineage>
</organism>
<keyword evidence="2" id="KW-1185">Reference proteome</keyword>
<sequence>MKLQTLKSEKFEALTADKMSIIKGGYNVGTGGGVGYYQGREVNISSDINVYNDDTNRWTTQILYLADGRKVVISM</sequence>
<evidence type="ECO:0000313" key="2">
    <source>
        <dbReference type="Proteomes" id="UP001634154"/>
    </source>
</evidence>
<reference evidence="1 2" key="1">
    <citation type="submission" date="2024-12" db="EMBL/GenBank/DDBJ databases">
        <title>Draft genome sequence of Chryseobacterium kwangjuense AG447.</title>
        <authorList>
            <person name="Cheptsov V.S."/>
            <person name="Belov A."/>
            <person name="Zavarzina A.G."/>
        </authorList>
    </citation>
    <scope>NUCLEOTIDE SEQUENCE [LARGE SCALE GENOMIC DNA]</scope>
    <source>
        <strain evidence="1 2">AG447</strain>
    </source>
</reference>
<dbReference type="EMBL" id="JBJXVJ010000001">
    <property type="protein sequence ID" value="MFN1216054.1"/>
    <property type="molecule type" value="Genomic_DNA"/>
</dbReference>
<protein>
    <recommendedName>
        <fullName evidence="3">Bacteriocin</fullName>
    </recommendedName>
</protein>
<evidence type="ECO:0000313" key="1">
    <source>
        <dbReference type="EMBL" id="MFN1216054.1"/>
    </source>
</evidence>
<evidence type="ECO:0008006" key="3">
    <source>
        <dbReference type="Google" id="ProtNLM"/>
    </source>
</evidence>
<dbReference type="Proteomes" id="UP001634154">
    <property type="component" value="Unassembled WGS sequence"/>
</dbReference>
<comment type="caution">
    <text evidence="1">The sequence shown here is derived from an EMBL/GenBank/DDBJ whole genome shotgun (WGS) entry which is preliminary data.</text>
</comment>
<dbReference type="RefSeq" id="WP_409355759.1">
    <property type="nucleotide sequence ID" value="NZ_JBJXVJ010000001.1"/>
</dbReference>
<name>A0ABW9K0H9_9FLAO</name>
<accession>A0ABW9K0H9</accession>
<gene>
    <name evidence="1" type="ORF">ACKW6Q_03610</name>
</gene>
<proteinExistence type="predicted"/>